<name>A0A174FCP4_9CLOT</name>
<feature type="coiled-coil region" evidence="8">
    <location>
        <begin position="241"/>
        <end position="275"/>
    </location>
</feature>
<keyword evidence="4" id="KW-0597">Phosphoprotein</keyword>
<dbReference type="PROSITE" id="PS50109">
    <property type="entry name" value="HIS_KIN"/>
    <property type="match status" value="1"/>
</dbReference>
<feature type="domain" description="HAMP" evidence="11">
    <location>
        <begin position="201"/>
        <end position="253"/>
    </location>
</feature>
<proteinExistence type="predicted"/>
<evidence type="ECO:0000256" key="4">
    <source>
        <dbReference type="ARBA" id="ARBA00022553"/>
    </source>
</evidence>
<dbReference type="InterPro" id="IPR003660">
    <property type="entry name" value="HAMP_dom"/>
</dbReference>
<protein>
    <recommendedName>
        <fullName evidence="3">histidine kinase</fullName>
        <ecNumber evidence="3">2.7.13.3</ecNumber>
    </recommendedName>
</protein>
<dbReference type="GO" id="GO:0004721">
    <property type="term" value="F:phosphoprotein phosphatase activity"/>
    <property type="evidence" value="ECO:0007669"/>
    <property type="project" value="TreeGrafter"/>
</dbReference>
<evidence type="ECO:0000256" key="5">
    <source>
        <dbReference type="ARBA" id="ARBA00022679"/>
    </source>
</evidence>
<dbReference type="InterPro" id="IPR036097">
    <property type="entry name" value="HisK_dim/P_sf"/>
</dbReference>
<evidence type="ECO:0000256" key="8">
    <source>
        <dbReference type="SAM" id="Coils"/>
    </source>
</evidence>
<dbReference type="Pfam" id="PF02518">
    <property type="entry name" value="HATPase_c"/>
    <property type="match status" value="1"/>
</dbReference>
<evidence type="ECO:0000256" key="7">
    <source>
        <dbReference type="ARBA" id="ARBA00023012"/>
    </source>
</evidence>
<keyword evidence="9" id="KW-0812">Transmembrane</keyword>
<accession>A0A174FCP4</accession>
<dbReference type="Gene3D" id="3.30.565.10">
    <property type="entry name" value="Histidine kinase-like ATPase, C-terminal domain"/>
    <property type="match status" value="1"/>
</dbReference>
<dbReference type="Pfam" id="PF00672">
    <property type="entry name" value="HAMP"/>
    <property type="match status" value="1"/>
</dbReference>
<keyword evidence="9" id="KW-1133">Transmembrane helix</keyword>
<evidence type="ECO:0000256" key="1">
    <source>
        <dbReference type="ARBA" id="ARBA00000085"/>
    </source>
</evidence>
<dbReference type="EC" id="2.7.13.3" evidence="3"/>
<keyword evidence="5 12" id="KW-0808">Transferase</keyword>
<dbReference type="CDD" id="cd06225">
    <property type="entry name" value="HAMP"/>
    <property type="match status" value="1"/>
</dbReference>
<dbReference type="InterPro" id="IPR003594">
    <property type="entry name" value="HATPase_dom"/>
</dbReference>
<organism evidence="12 13">
    <name type="scientific">Clostridium disporicum</name>
    <dbReference type="NCBI Taxonomy" id="84024"/>
    <lineage>
        <taxon>Bacteria</taxon>
        <taxon>Bacillati</taxon>
        <taxon>Bacillota</taxon>
        <taxon>Clostridia</taxon>
        <taxon>Eubacteriales</taxon>
        <taxon>Clostridiaceae</taxon>
        <taxon>Clostridium</taxon>
    </lineage>
</organism>
<feature type="domain" description="Histidine kinase" evidence="10">
    <location>
        <begin position="282"/>
        <end position="497"/>
    </location>
</feature>
<dbReference type="SUPFAM" id="SSF158472">
    <property type="entry name" value="HAMP domain-like"/>
    <property type="match status" value="1"/>
</dbReference>
<dbReference type="InterPro" id="IPR003661">
    <property type="entry name" value="HisK_dim/P_dom"/>
</dbReference>
<dbReference type="GO" id="GO:0005886">
    <property type="term" value="C:plasma membrane"/>
    <property type="evidence" value="ECO:0007669"/>
    <property type="project" value="TreeGrafter"/>
</dbReference>
<dbReference type="InterPro" id="IPR005467">
    <property type="entry name" value="His_kinase_dom"/>
</dbReference>
<comment type="subcellular location">
    <subcellularLocation>
        <location evidence="2">Membrane</location>
    </subcellularLocation>
</comment>
<dbReference type="PROSITE" id="PS50885">
    <property type="entry name" value="HAMP"/>
    <property type="match status" value="1"/>
</dbReference>
<keyword evidence="7" id="KW-0902">Two-component regulatory system</keyword>
<dbReference type="InterPro" id="IPR036890">
    <property type="entry name" value="HATPase_C_sf"/>
</dbReference>
<dbReference type="AlphaFoldDB" id="A0A174FCP4"/>
<dbReference type="Proteomes" id="UP000095558">
    <property type="component" value="Unassembled WGS sequence"/>
</dbReference>
<evidence type="ECO:0000313" key="12">
    <source>
        <dbReference type="EMBL" id="CUO47943.1"/>
    </source>
</evidence>
<gene>
    <name evidence="12" type="primary">phoR_10</name>
    <name evidence="12" type="ORF">ERS852470_02470</name>
</gene>
<comment type="catalytic activity">
    <reaction evidence="1">
        <text>ATP + protein L-histidine = ADP + protein N-phospho-L-histidine.</text>
        <dbReference type="EC" id="2.7.13.3"/>
    </reaction>
</comment>
<keyword evidence="6 12" id="KW-0418">Kinase</keyword>
<feature type="transmembrane region" description="Helical" evidence="9">
    <location>
        <begin position="12"/>
        <end position="32"/>
    </location>
</feature>
<feature type="transmembrane region" description="Helical" evidence="9">
    <location>
        <begin position="180"/>
        <end position="199"/>
    </location>
</feature>
<dbReference type="SMART" id="SM00387">
    <property type="entry name" value="HATPase_c"/>
    <property type="match status" value="1"/>
</dbReference>
<evidence type="ECO:0000259" key="10">
    <source>
        <dbReference type="PROSITE" id="PS50109"/>
    </source>
</evidence>
<dbReference type="EMBL" id="CYZV01000026">
    <property type="protein sequence ID" value="CUO47943.1"/>
    <property type="molecule type" value="Genomic_DNA"/>
</dbReference>
<evidence type="ECO:0000313" key="13">
    <source>
        <dbReference type="Proteomes" id="UP000095558"/>
    </source>
</evidence>
<keyword evidence="9" id="KW-0472">Membrane</keyword>
<dbReference type="GO" id="GO:0016036">
    <property type="term" value="P:cellular response to phosphate starvation"/>
    <property type="evidence" value="ECO:0007669"/>
    <property type="project" value="TreeGrafter"/>
</dbReference>
<dbReference type="Gene3D" id="1.10.287.130">
    <property type="match status" value="1"/>
</dbReference>
<sequence>MKNSISKRITLITFGLISIVFCLTFLFQNIFFEDFYLSKKTESLILDAKRIKSLYSYQNFDATTLSSALKNYEEKNNSRIAIISLNDGSLKYLSYFDNKNFDDMKSLTNFYSDLLSNHDLIEDVLINDKVQSVIFTNQGSDYKKIGIVAPISIQSENDSLLISVSSIQPIKEASSVIRSFYFYLLIGFLILAIFLSRIYSKLISKPLIDLNKAAKKMSNLDFDTKCAVTSDDEIGNLANTLNFLSSNLENALQTLQEKNAQLEKDIEKERNLENMRKDFVSSVSHDLRTPLGIICGYAEGLRDGIASGKDAVAYLDTIIDEANKMNLLITNMLDLSKLESETIALHLESFNIVRLLQGMVKKFSLDFQNKGLNIKFNLPSYAYVEGDIMTLERVVQNLLSNTIKYTPRNNDIIITVKEDDFDYLISIENKGITIPDNELENIFAKFYRLDKSGDRSKNSYGLGLATVERILSLHKSKYSISNTKDGVIFKFTLKKQDLDIDEFE</sequence>
<evidence type="ECO:0000256" key="9">
    <source>
        <dbReference type="SAM" id="Phobius"/>
    </source>
</evidence>
<dbReference type="PANTHER" id="PTHR45453">
    <property type="entry name" value="PHOSPHATE REGULON SENSOR PROTEIN PHOR"/>
    <property type="match status" value="1"/>
</dbReference>
<dbReference type="Pfam" id="PF00512">
    <property type="entry name" value="HisKA"/>
    <property type="match status" value="1"/>
</dbReference>
<evidence type="ECO:0000256" key="2">
    <source>
        <dbReference type="ARBA" id="ARBA00004370"/>
    </source>
</evidence>
<evidence type="ECO:0000256" key="3">
    <source>
        <dbReference type="ARBA" id="ARBA00012438"/>
    </source>
</evidence>
<evidence type="ECO:0000259" key="11">
    <source>
        <dbReference type="PROSITE" id="PS50885"/>
    </source>
</evidence>
<dbReference type="CDD" id="cd00082">
    <property type="entry name" value="HisKA"/>
    <property type="match status" value="1"/>
</dbReference>
<dbReference type="Gene3D" id="6.10.340.10">
    <property type="match status" value="1"/>
</dbReference>
<dbReference type="SMART" id="SM00388">
    <property type="entry name" value="HisKA"/>
    <property type="match status" value="1"/>
</dbReference>
<dbReference type="SUPFAM" id="SSF47384">
    <property type="entry name" value="Homodimeric domain of signal transducing histidine kinase"/>
    <property type="match status" value="1"/>
</dbReference>
<dbReference type="PANTHER" id="PTHR45453:SF3">
    <property type="entry name" value="HISTIDINE KINASE"/>
    <property type="match status" value="1"/>
</dbReference>
<keyword evidence="8" id="KW-0175">Coiled coil</keyword>
<dbReference type="SMART" id="SM00304">
    <property type="entry name" value="HAMP"/>
    <property type="match status" value="1"/>
</dbReference>
<dbReference type="OrthoDB" id="9762826at2"/>
<dbReference type="SUPFAM" id="SSF55874">
    <property type="entry name" value="ATPase domain of HSP90 chaperone/DNA topoisomerase II/histidine kinase"/>
    <property type="match status" value="1"/>
</dbReference>
<evidence type="ECO:0000256" key="6">
    <source>
        <dbReference type="ARBA" id="ARBA00022777"/>
    </source>
</evidence>
<dbReference type="FunFam" id="1.10.287.130:FF:000001">
    <property type="entry name" value="Two-component sensor histidine kinase"/>
    <property type="match status" value="1"/>
</dbReference>
<dbReference type="InterPro" id="IPR050351">
    <property type="entry name" value="BphY/WalK/GraS-like"/>
</dbReference>
<reference evidence="12 13" key="1">
    <citation type="submission" date="2015-09" db="EMBL/GenBank/DDBJ databases">
        <authorList>
            <consortium name="Pathogen Informatics"/>
        </authorList>
    </citation>
    <scope>NUCLEOTIDE SEQUENCE [LARGE SCALE GENOMIC DNA]</scope>
    <source>
        <strain evidence="12 13">2789STDY5834855</strain>
    </source>
</reference>
<dbReference type="GO" id="GO:0000155">
    <property type="term" value="F:phosphorelay sensor kinase activity"/>
    <property type="evidence" value="ECO:0007669"/>
    <property type="project" value="InterPro"/>
</dbReference>